<gene>
    <name evidence="1" type="ORF">GV64_07090</name>
</gene>
<reference evidence="1 2" key="1">
    <citation type="submission" date="2014-06" db="EMBL/GenBank/DDBJ databases">
        <title>Whole Genome Sequences of Three Symbiotic Endozoicomonas Bacteria.</title>
        <authorList>
            <person name="Neave M.J."/>
            <person name="Apprill A."/>
            <person name="Voolstra C.R."/>
        </authorList>
    </citation>
    <scope>NUCLEOTIDE SEQUENCE [LARGE SCALE GENOMIC DNA]</scope>
    <source>
        <strain evidence="1 2">DSM 22380</strain>
    </source>
</reference>
<evidence type="ECO:0000313" key="1">
    <source>
        <dbReference type="EMBL" id="KEI70536.1"/>
    </source>
</evidence>
<evidence type="ECO:0000313" key="2">
    <source>
        <dbReference type="Proteomes" id="UP000027997"/>
    </source>
</evidence>
<organism evidence="1 2">
    <name type="scientific">Endozoicomonas elysicola</name>
    <dbReference type="NCBI Taxonomy" id="305900"/>
    <lineage>
        <taxon>Bacteria</taxon>
        <taxon>Pseudomonadati</taxon>
        <taxon>Pseudomonadota</taxon>
        <taxon>Gammaproteobacteria</taxon>
        <taxon>Oceanospirillales</taxon>
        <taxon>Endozoicomonadaceae</taxon>
        <taxon>Endozoicomonas</taxon>
    </lineage>
</organism>
<dbReference type="Proteomes" id="UP000027997">
    <property type="component" value="Unassembled WGS sequence"/>
</dbReference>
<dbReference type="eggNOG" id="ENOG5033HGR">
    <property type="taxonomic scope" value="Bacteria"/>
</dbReference>
<dbReference type="RefSeq" id="WP_020580883.1">
    <property type="nucleotide sequence ID" value="NZ_JOJP01000001.1"/>
</dbReference>
<accession>A0A081K8R0</accession>
<name>A0A081K8R0_9GAMM</name>
<proteinExistence type="predicted"/>
<sequence>MKHQISADDQRFKKCVEECSIPVTEFNHLAHVRLAYIYLAESDVDEANRQLREVLIRLLKHNNINPVDKYHETLTRGWLLAVYYFMKKTKDADSAEAFINANDILLDSQIMMTHYSSERLFSGEARQLFVEPDLEAFPL</sequence>
<dbReference type="EMBL" id="JOJP01000001">
    <property type="protein sequence ID" value="KEI70536.1"/>
    <property type="molecule type" value="Genomic_DNA"/>
</dbReference>
<protein>
    <submittedName>
        <fullName evidence="1">Uncharacterized protein</fullName>
    </submittedName>
</protein>
<keyword evidence="2" id="KW-1185">Reference proteome</keyword>
<dbReference type="AlphaFoldDB" id="A0A081K8R0"/>
<comment type="caution">
    <text evidence="1">The sequence shown here is derived from an EMBL/GenBank/DDBJ whole genome shotgun (WGS) entry which is preliminary data.</text>
</comment>